<dbReference type="AlphaFoldDB" id="A0AAD4HI14"/>
<evidence type="ECO:0000313" key="2">
    <source>
        <dbReference type="Proteomes" id="UP001195769"/>
    </source>
</evidence>
<protein>
    <submittedName>
        <fullName evidence="1">Uncharacterized protein</fullName>
    </submittedName>
</protein>
<dbReference type="GeneID" id="64664710"/>
<keyword evidence="2" id="KW-1185">Reference proteome</keyword>
<comment type="caution">
    <text evidence="1">The sequence shown here is derived from an EMBL/GenBank/DDBJ whole genome shotgun (WGS) entry which is preliminary data.</text>
</comment>
<sequence length="121" mass="13218">MIRHFFSAAQMDDDEGVEGFSVDLTHYQPSVVSRLAQVASPFTFLGHTIEPCDLIKSRISSLLPTQYFSSSCLAHLFGTEAYTHPTSISDIGLTSTPKFSLSFNPSLIVLLFSSGLEVLCP</sequence>
<dbReference type="RefSeq" id="XP_041222497.1">
    <property type="nucleotide sequence ID" value="XM_041370412.1"/>
</dbReference>
<name>A0AAD4HI14_9AGAM</name>
<gene>
    <name evidence="1" type="ORF">F5891DRAFT_1280407</name>
</gene>
<accession>A0AAD4HI14</accession>
<reference evidence="1" key="1">
    <citation type="journal article" date="2020" name="New Phytol.">
        <title>Comparative genomics reveals dynamic genome evolution in host specialist ectomycorrhizal fungi.</title>
        <authorList>
            <person name="Lofgren L.A."/>
            <person name="Nguyen N.H."/>
            <person name="Vilgalys R."/>
            <person name="Ruytinx J."/>
            <person name="Liao H.L."/>
            <person name="Branco S."/>
            <person name="Kuo A."/>
            <person name="LaButti K."/>
            <person name="Lipzen A."/>
            <person name="Andreopoulos W."/>
            <person name="Pangilinan J."/>
            <person name="Riley R."/>
            <person name="Hundley H."/>
            <person name="Na H."/>
            <person name="Barry K."/>
            <person name="Grigoriev I.V."/>
            <person name="Stajich J.E."/>
            <person name="Kennedy P.G."/>
        </authorList>
    </citation>
    <scope>NUCLEOTIDE SEQUENCE</scope>
    <source>
        <strain evidence="1">FC203</strain>
    </source>
</reference>
<dbReference type="EMBL" id="JABBWK010000051">
    <property type="protein sequence ID" value="KAG1896921.1"/>
    <property type="molecule type" value="Genomic_DNA"/>
</dbReference>
<proteinExistence type="predicted"/>
<organism evidence="1 2">
    <name type="scientific">Suillus fuscotomentosus</name>
    <dbReference type="NCBI Taxonomy" id="1912939"/>
    <lineage>
        <taxon>Eukaryota</taxon>
        <taxon>Fungi</taxon>
        <taxon>Dikarya</taxon>
        <taxon>Basidiomycota</taxon>
        <taxon>Agaricomycotina</taxon>
        <taxon>Agaricomycetes</taxon>
        <taxon>Agaricomycetidae</taxon>
        <taxon>Boletales</taxon>
        <taxon>Suillineae</taxon>
        <taxon>Suillaceae</taxon>
        <taxon>Suillus</taxon>
    </lineage>
</organism>
<dbReference type="Proteomes" id="UP001195769">
    <property type="component" value="Unassembled WGS sequence"/>
</dbReference>
<evidence type="ECO:0000313" key="1">
    <source>
        <dbReference type="EMBL" id="KAG1896921.1"/>
    </source>
</evidence>